<feature type="transmembrane region" description="Helical" evidence="1">
    <location>
        <begin position="479"/>
        <end position="499"/>
    </location>
</feature>
<dbReference type="SUPFAM" id="SSF82866">
    <property type="entry name" value="Multidrug efflux transporter AcrB transmembrane domain"/>
    <property type="match status" value="2"/>
</dbReference>
<dbReference type="AlphaFoldDB" id="F0SLZ0"/>
<dbReference type="GO" id="GO:0005886">
    <property type="term" value="C:plasma membrane"/>
    <property type="evidence" value="ECO:0007669"/>
    <property type="project" value="TreeGrafter"/>
</dbReference>
<dbReference type="Pfam" id="PF00873">
    <property type="entry name" value="ACR_tran"/>
    <property type="match status" value="2"/>
</dbReference>
<reference evidence="3" key="1">
    <citation type="submission" date="2011-02" db="EMBL/GenBank/DDBJ databases">
        <title>The complete genome of Planctomyces brasiliensis DSM 5305.</title>
        <authorList>
            <person name="Lucas S."/>
            <person name="Copeland A."/>
            <person name="Lapidus A."/>
            <person name="Bruce D."/>
            <person name="Goodwin L."/>
            <person name="Pitluck S."/>
            <person name="Kyrpides N."/>
            <person name="Mavromatis K."/>
            <person name="Pagani I."/>
            <person name="Ivanova N."/>
            <person name="Ovchinnikova G."/>
            <person name="Lu M."/>
            <person name="Detter J.C."/>
            <person name="Han C."/>
            <person name="Land M."/>
            <person name="Hauser L."/>
            <person name="Markowitz V."/>
            <person name="Cheng J.-F."/>
            <person name="Hugenholtz P."/>
            <person name="Woyke T."/>
            <person name="Wu D."/>
            <person name="Tindall B."/>
            <person name="Pomrenke H.G."/>
            <person name="Brambilla E."/>
            <person name="Klenk H.-P."/>
            <person name="Eisen J.A."/>
        </authorList>
    </citation>
    <scope>NUCLEOTIDE SEQUENCE [LARGE SCALE GENOMIC DNA]</scope>
    <source>
        <strain evidence="3">ATCC 49424 / DSM 5305 / JCM 21570 / IAM 15109 / NBRC 103401 / IFAM 1448</strain>
    </source>
</reference>
<proteinExistence type="predicted"/>
<gene>
    <name evidence="2" type="ordered locus">Plabr_2313</name>
</gene>
<dbReference type="EMBL" id="CP002546">
    <property type="protein sequence ID" value="ADY59915.1"/>
    <property type="molecule type" value="Genomic_DNA"/>
</dbReference>
<dbReference type="SUPFAM" id="SSF82693">
    <property type="entry name" value="Multidrug efflux transporter AcrB pore domain, PN1, PN2, PC1 and PC2 subdomains"/>
    <property type="match status" value="3"/>
</dbReference>
<dbReference type="Gene3D" id="3.30.70.1440">
    <property type="entry name" value="Multidrug efflux transporter AcrB pore domain"/>
    <property type="match status" value="1"/>
</dbReference>
<dbReference type="Gene3D" id="3.30.70.1430">
    <property type="entry name" value="Multidrug efflux transporter AcrB pore domain"/>
    <property type="match status" value="2"/>
</dbReference>
<dbReference type="InterPro" id="IPR027463">
    <property type="entry name" value="AcrB_DN_DC_subdom"/>
</dbReference>
<dbReference type="RefSeq" id="WP_013628639.1">
    <property type="nucleotide sequence ID" value="NC_015174.1"/>
</dbReference>
<dbReference type="eggNOG" id="COG0841">
    <property type="taxonomic scope" value="Bacteria"/>
</dbReference>
<sequence>MSLPRFSVNNSVLVNMLMLVLLFAGTAMAFTLVREMFPETRADQVRISVMYPAVQPDELEKAVTIKIEEAIRDLEEIEKVDSTVQEGMSTTVATLYNEVDDIDNVREKIDTEISAINNELPDDIESITIRNVEPLLPVLSVSLYGEGSEASLKQAARDLRDELLELPGVSDITVGGIRDDEISVEVRPEKLFEYDLTFSEIAQAIRATNLDVSAGSLKGPRSNVNVRTLGEEIEGDELGDIEIKTTPDGTKIFLRDVATIRDEFVDVDLESYFDGKPSVTLVVQKTETQDAIQIANLVKAFVNGKQQVEFDAYGLTAASEQSWYSRPFAIALAYFSKGVNSLAGRPDPQAIYDASYANPFRHNFEIAMHGDLSRFIRGRLDLMTRNGMSGLVLVCASLLLFLNWRVAFWAGMGLPISFMGTFLVMWLLGVSINLLSMFGLIIVLGIIVDDAIVIGENIFRHVEEGEEAEEAAVNGAEEVMWPVTVAVMTTIAGFAPLLFIKGRIGDFMRELPIVVLAALSVSLVEALVILPAHLKHLKKPKQKAEPTTAWGRRWKVVSNFQHHIMEDVLNVIYEKFLRACMRWRYVTIAAAFSMVLVSLSMVAGGIVPFVFIQKMDSETITADVELPIGTVLDTTRDKLVDISRFVADIPEVTSVQTSVGSQINLGGTGATGGNAQSHLGQVIVELMEADQREREGMRSSEELLAEFRKRTETMSGINSIKWEAMNGGPAGKDIEIRITGNDFDELLQVSNEMKAELASYDGVVDLDDDYDIGKREVQLRLLPSARPTGITVSDLGNFVRFALYGVEARRITRNREDVKIMVRLPEEYRAEVYNLEALRIPRPNAPINSAGEVNEETFRWVPISEVAELTEARSYTSIHRAQQRRSISIFGDVQSETNNANDVMRQFQTTFVPELLAKHPGIHVDFEGTTEEQQKSFSSLALALPAAFLLIYMLLAGLFRSYFQPLVVMSAIPFGLLGAVIGHYITDNPITILSCIGFLALSGILVNDSLVLVDFINTRLRRGVDPFEANVLGAKLRLRAILLTTLTTAAGLTPLMFETSFQAKFLIPMAVTLTYGLIFATGLTLIIVPCLNMIFLDMLHAFERFAESLGLSRREESTTQPAEATG</sequence>
<dbReference type="SUPFAM" id="SSF82714">
    <property type="entry name" value="Multidrug efflux transporter AcrB TolC docking domain, DN and DC subdomains"/>
    <property type="match status" value="2"/>
</dbReference>
<feature type="transmembrane region" description="Helical" evidence="1">
    <location>
        <begin position="511"/>
        <end position="534"/>
    </location>
</feature>
<feature type="transmembrane region" description="Helical" evidence="1">
    <location>
        <begin position="991"/>
        <end position="1016"/>
    </location>
</feature>
<feature type="transmembrane region" description="Helical" evidence="1">
    <location>
        <begin position="585"/>
        <end position="611"/>
    </location>
</feature>
<dbReference type="Proteomes" id="UP000006860">
    <property type="component" value="Chromosome"/>
</dbReference>
<name>F0SLZ0_RUBBR</name>
<keyword evidence="1" id="KW-1133">Transmembrane helix</keyword>
<dbReference type="InterPro" id="IPR001036">
    <property type="entry name" value="Acrflvin-R"/>
</dbReference>
<dbReference type="PANTHER" id="PTHR32063:SF33">
    <property type="entry name" value="RND SUPERFAMILY EFFLUX PUMP PERMEASE COMPONENT"/>
    <property type="match status" value="1"/>
</dbReference>
<feature type="transmembrane region" description="Helical" evidence="1">
    <location>
        <begin position="1036"/>
        <end position="1057"/>
    </location>
</feature>
<evidence type="ECO:0000256" key="1">
    <source>
        <dbReference type="SAM" id="Phobius"/>
    </source>
</evidence>
<dbReference type="OrthoDB" id="9806532at2"/>
<dbReference type="GO" id="GO:0042910">
    <property type="term" value="F:xenobiotic transmembrane transporter activity"/>
    <property type="evidence" value="ECO:0007669"/>
    <property type="project" value="TreeGrafter"/>
</dbReference>
<dbReference type="Gene3D" id="1.20.1640.10">
    <property type="entry name" value="Multidrug efflux transporter AcrB transmembrane domain"/>
    <property type="match status" value="3"/>
</dbReference>
<feature type="transmembrane region" description="Helical" evidence="1">
    <location>
        <begin position="1077"/>
        <end position="1096"/>
    </location>
</feature>
<dbReference type="KEGG" id="pbs:Plabr_2313"/>
<feature type="transmembrane region" description="Helical" evidence="1">
    <location>
        <begin position="966"/>
        <end position="985"/>
    </location>
</feature>
<dbReference type="Gene3D" id="3.30.70.1320">
    <property type="entry name" value="Multidrug efflux transporter AcrB pore domain like"/>
    <property type="match status" value="2"/>
</dbReference>
<feature type="transmembrane region" description="Helical" evidence="1">
    <location>
        <begin position="12"/>
        <end position="33"/>
    </location>
</feature>
<feature type="transmembrane region" description="Helical" evidence="1">
    <location>
        <begin position="435"/>
        <end position="459"/>
    </location>
</feature>
<evidence type="ECO:0000313" key="3">
    <source>
        <dbReference type="Proteomes" id="UP000006860"/>
    </source>
</evidence>
<protein>
    <submittedName>
        <fullName evidence="2">Acriflavin resistance protein</fullName>
    </submittedName>
</protein>
<evidence type="ECO:0000313" key="2">
    <source>
        <dbReference type="EMBL" id="ADY59915.1"/>
    </source>
</evidence>
<dbReference type="PANTHER" id="PTHR32063">
    <property type="match status" value="1"/>
</dbReference>
<organism evidence="2 3">
    <name type="scientific">Rubinisphaera brasiliensis (strain ATCC 49424 / DSM 5305 / JCM 21570 / IAM 15109 / NBRC 103401 / IFAM 1448)</name>
    <name type="common">Planctomyces brasiliensis</name>
    <dbReference type="NCBI Taxonomy" id="756272"/>
    <lineage>
        <taxon>Bacteria</taxon>
        <taxon>Pseudomonadati</taxon>
        <taxon>Planctomycetota</taxon>
        <taxon>Planctomycetia</taxon>
        <taxon>Planctomycetales</taxon>
        <taxon>Planctomycetaceae</taxon>
        <taxon>Rubinisphaera</taxon>
    </lineage>
</organism>
<feature type="transmembrane region" description="Helical" evidence="1">
    <location>
        <begin position="940"/>
        <end position="959"/>
    </location>
</feature>
<feature type="transmembrane region" description="Helical" evidence="1">
    <location>
        <begin position="382"/>
        <end position="402"/>
    </location>
</feature>
<keyword evidence="3" id="KW-1185">Reference proteome</keyword>
<dbReference type="STRING" id="756272.Plabr_2313"/>
<accession>F0SLZ0</accession>
<dbReference type="Gene3D" id="3.30.2090.10">
    <property type="entry name" value="Multidrug efflux transporter AcrB TolC docking domain, DN and DC subdomains"/>
    <property type="match status" value="2"/>
</dbReference>
<dbReference type="HOGENOM" id="CLU_002755_1_2_0"/>
<keyword evidence="1" id="KW-0812">Transmembrane</keyword>
<keyword evidence="1" id="KW-0472">Membrane</keyword>
<dbReference type="PRINTS" id="PR00702">
    <property type="entry name" value="ACRIFLAVINRP"/>
</dbReference>